<dbReference type="OrthoDB" id="7486164at2759"/>
<dbReference type="EMBL" id="JAGGNH010000004">
    <property type="protein sequence ID" value="KAJ0976395.1"/>
    <property type="molecule type" value="Genomic_DNA"/>
</dbReference>
<keyword evidence="4" id="KW-1185">Reference proteome</keyword>
<dbReference type="SMART" id="SM00343">
    <property type="entry name" value="ZnF_C2HC"/>
    <property type="match status" value="2"/>
</dbReference>
<feature type="region of interest" description="Disordered" evidence="1">
    <location>
        <begin position="100"/>
        <end position="141"/>
    </location>
</feature>
<protein>
    <recommendedName>
        <fullName evidence="2">CCHC-type domain-containing protein</fullName>
    </recommendedName>
</protein>
<reference evidence="3" key="2">
    <citation type="journal article" date="2022" name="Hortic Res">
        <title>The genome of Dioscorea zingiberensis sheds light on the biosynthesis, origin and evolution of the medicinally important diosgenin saponins.</title>
        <authorList>
            <person name="Li Y."/>
            <person name="Tan C."/>
            <person name="Li Z."/>
            <person name="Guo J."/>
            <person name="Li S."/>
            <person name="Chen X."/>
            <person name="Wang C."/>
            <person name="Dai X."/>
            <person name="Yang H."/>
            <person name="Song W."/>
            <person name="Hou L."/>
            <person name="Xu J."/>
            <person name="Tong Z."/>
            <person name="Xu A."/>
            <person name="Yuan X."/>
            <person name="Wang W."/>
            <person name="Yang Q."/>
            <person name="Chen L."/>
            <person name="Sun Z."/>
            <person name="Wang K."/>
            <person name="Pan B."/>
            <person name="Chen J."/>
            <person name="Bao Y."/>
            <person name="Liu F."/>
            <person name="Qi X."/>
            <person name="Gang D.R."/>
            <person name="Wen J."/>
            <person name="Li J."/>
        </authorList>
    </citation>
    <scope>NUCLEOTIDE SEQUENCE</scope>
    <source>
        <strain evidence="3">Dzin_1.0</strain>
    </source>
</reference>
<comment type="caution">
    <text evidence="3">The sequence shown here is derived from an EMBL/GenBank/DDBJ whole genome shotgun (WGS) entry which is preliminary data.</text>
</comment>
<dbReference type="GO" id="GO:0003676">
    <property type="term" value="F:nucleic acid binding"/>
    <property type="evidence" value="ECO:0007669"/>
    <property type="project" value="InterPro"/>
</dbReference>
<feature type="compositionally biased region" description="Basic and acidic residues" evidence="1">
    <location>
        <begin position="220"/>
        <end position="229"/>
    </location>
</feature>
<dbReference type="Proteomes" id="UP001085076">
    <property type="component" value="Miscellaneous, Linkage group lg04"/>
</dbReference>
<feature type="compositionally biased region" description="Basic and acidic residues" evidence="1">
    <location>
        <begin position="202"/>
        <end position="211"/>
    </location>
</feature>
<evidence type="ECO:0000313" key="4">
    <source>
        <dbReference type="Proteomes" id="UP001085076"/>
    </source>
</evidence>
<feature type="compositionally biased region" description="Basic and acidic residues" evidence="1">
    <location>
        <begin position="119"/>
        <end position="138"/>
    </location>
</feature>
<evidence type="ECO:0000259" key="2">
    <source>
        <dbReference type="SMART" id="SM00343"/>
    </source>
</evidence>
<evidence type="ECO:0000313" key="3">
    <source>
        <dbReference type="EMBL" id="KAJ0976395.1"/>
    </source>
</evidence>
<dbReference type="AlphaFoldDB" id="A0A9D5HH66"/>
<sequence length="229" mass="25763">MVRRRKHQRAPRSGEAIRAERTRNIATQKPFAATAKRRVESGVVEVCGKCRQLGHHVIECKRLEVCRRCERPGHRAVHCSVPSSMLNTPQAYENEQLQMKGKKRKAERDMGEGQSLGNEQKEEQFPRRKAEPMKKESNKVSTAIDEGMVQEIQQLKSYTMATVTKGYAGSVPSRRVKEEVAALVGRENPHTLSVGGTGQKGGEPRRNEFQDLFHPISPMHEGRKLNGDG</sequence>
<gene>
    <name evidence="3" type="ORF">J5N97_018360</name>
</gene>
<evidence type="ECO:0000256" key="1">
    <source>
        <dbReference type="SAM" id="MobiDB-lite"/>
    </source>
</evidence>
<dbReference type="InterPro" id="IPR036875">
    <property type="entry name" value="Znf_CCHC_sf"/>
</dbReference>
<dbReference type="GO" id="GO:0008270">
    <property type="term" value="F:zinc ion binding"/>
    <property type="evidence" value="ECO:0007669"/>
    <property type="project" value="InterPro"/>
</dbReference>
<feature type="domain" description="CCHC-type" evidence="2">
    <location>
        <begin position="65"/>
        <end position="81"/>
    </location>
</feature>
<accession>A0A9D5HH66</accession>
<feature type="domain" description="CCHC-type" evidence="2">
    <location>
        <begin position="46"/>
        <end position="62"/>
    </location>
</feature>
<name>A0A9D5HH66_9LILI</name>
<reference evidence="3" key="1">
    <citation type="submission" date="2021-03" db="EMBL/GenBank/DDBJ databases">
        <authorList>
            <person name="Li Z."/>
            <person name="Yang C."/>
        </authorList>
    </citation>
    <scope>NUCLEOTIDE SEQUENCE</scope>
    <source>
        <strain evidence="3">Dzin_1.0</strain>
        <tissue evidence="3">Leaf</tissue>
    </source>
</reference>
<organism evidence="3 4">
    <name type="scientific">Dioscorea zingiberensis</name>
    <dbReference type="NCBI Taxonomy" id="325984"/>
    <lineage>
        <taxon>Eukaryota</taxon>
        <taxon>Viridiplantae</taxon>
        <taxon>Streptophyta</taxon>
        <taxon>Embryophyta</taxon>
        <taxon>Tracheophyta</taxon>
        <taxon>Spermatophyta</taxon>
        <taxon>Magnoliopsida</taxon>
        <taxon>Liliopsida</taxon>
        <taxon>Dioscoreales</taxon>
        <taxon>Dioscoreaceae</taxon>
        <taxon>Dioscorea</taxon>
    </lineage>
</organism>
<feature type="region of interest" description="Disordered" evidence="1">
    <location>
        <begin position="187"/>
        <end position="229"/>
    </location>
</feature>
<dbReference type="InterPro" id="IPR001878">
    <property type="entry name" value="Znf_CCHC"/>
</dbReference>
<dbReference type="SUPFAM" id="SSF57756">
    <property type="entry name" value="Retrovirus zinc finger-like domains"/>
    <property type="match status" value="1"/>
</dbReference>
<proteinExistence type="predicted"/>
<dbReference type="Gene3D" id="4.10.60.10">
    <property type="entry name" value="Zinc finger, CCHC-type"/>
    <property type="match status" value="1"/>
</dbReference>